<dbReference type="OrthoDB" id="5591196at2759"/>
<organism evidence="1 2">
    <name type="scientific">Coemansia reversa (strain ATCC 12441 / NRRL 1564)</name>
    <dbReference type="NCBI Taxonomy" id="763665"/>
    <lineage>
        <taxon>Eukaryota</taxon>
        <taxon>Fungi</taxon>
        <taxon>Fungi incertae sedis</taxon>
        <taxon>Zoopagomycota</taxon>
        <taxon>Kickxellomycotina</taxon>
        <taxon>Kickxellomycetes</taxon>
        <taxon>Kickxellales</taxon>
        <taxon>Kickxellaceae</taxon>
        <taxon>Coemansia</taxon>
    </lineage>
</organism>
<proteinExistence type="predicted"/>
<protein>
    <submittedName>
        <fullName evidence="1">Uncharacterized protein</fullName>
    </submittedName>
</protein>
<accession>A0A2G5B137</accession>
<name>A0A2G5B137_COERN</name>
<dbReference type="EMBL" id="KZ303582">
    <property type="protein sequence ID" value="PIA12719.1"/>
    <property type="molecule type" value="Genomic_DNA"/>
</dbReference>
<evidence type="ECO:0000313" key="2">
    <source>
        <dbReference type="Proteomes" id="UP000242474"/>
    </source>
</evidence>
<reference evidence="1 2" key="1">
    <citation type="journal article" date="2015" name="Genome Biol. Evol.">
        <title>Phylogenomic analyses indicate that early fungi evolved digesting cell walls of algal ancestors of land plants.</title>
        <authorList>
            <person name="Chang Y."/>
            <person name="Wang S."/>
            <person name="Sekimoto S."/>
            <person name="Aerts A.L."/>
            <person name="Choi C."/>
            <person name="Clum A."/>
            <person name="LaButti K.M."/>
            <person name="Lindquist E.A."/>
            <person name="Yee Ngan C."/>
            <person name="Ohm R.A."/>
            <person name="Salamov A.A."/>
            <person name="Grigoriev I.V."/>
            <person name="Spatafora J.W."/>
            <person name="Berbee M.L."/>
        </authorList>
    </citation>
    <scope>NUCLEOTIDE SEQUENCE [LARGE SCALE GENOMIC DNA]</scope>
    <source>
        <strain evidence="1 2">NRRL 1564</strain>
    </source>
</reference>
<evidence type="ECO:0000313" key="1">
    <source>
        <dbReference type="EMBL" id="PIA12719.1"/>
    </source>
</evidence>
<sequence>MCFFIQGQKPTTSQKEVATAVITNLSGAACTWALSQLNNGVLATTAAVFLEKLVAEFTPYADERQAEADLEKLNVA</sequence>
<keyword evidence="2" id="KW-1185">Reference proteome</keyword>
<gene>
    <name evidence="1" type="ORF">COEREDRAFT_12305</name>
</gene>
<dbReference type="Proteomes" id="UP000242474">
    <property type="component" value="Unassembled WGS sequence"/>
</dbReference>
<dbReference type="AlphaFoldDB" id="A0A2G5B137"/>